<keyword evidence="2" id="KW-1185">Reference proteome</keyword>
<name>A0A2V1K5T5_9ACTO</name>
<organism evidence="1 2">
    <name type="scientific">Ancrocorticia populi</name>
    <dbReference type="NCBI Taxonomy" id="2175228"/>
    <lineage>
        <taxon>Bacteria</taxon>
        <taxon>Bacillati</taxon>
        <taxon>Actinomycetota</taxon>
        <taxon>Actinomycetes</taxon>
        <taxon>Actinomycetales</taxon>
        <taxon>Actinomycetaceae</taxon>
        <taxon>Ancrocorticia</taxon>
    </lineage>
</organism>
<reference evidence="2" key="1">
    <citation type="submission" date="2018-05" db="EMBL/GenBank/DDBJ databases">
        <authorList>
            <person name="Li Y."/>
        </authorList>
    </citation>
    <scope>NUCLEOTIDE SEQUENCE [LARGE SCALE GENOMIC DNA]</scope>
    <source>
        <strain evidence="2">sk1b4</strain>
    </source>
</reference>
<accession>A0A2V1K5T5</accession>
<protein>
    <recommendedName>
        <fullName evidence="3">Intracellular proteinase inhibitor BsuPI domain-containing protein</fullName>
    </recommendedName>
</protein>
<dbReference type="AlphaFoldDB" id="A0A2V1K5T5"/>
<evidence type="ECO:0000313" key="2">
    <source>
        <dbReference type="Proteomes" id="UP000245283"/>
    </source>
</evidence>
<gene>
    <name evidence="1" type="ORF">DD236_07520</name>
</gene>
<proteinExistence type="predicted"/>
<comment type="caution">
    <text evidence="1">The sequence shown here is derived from an EMBL/GenBank/DDBJ whole genome shotgun (WGS) entry which is preliminary data.</text>
</comment>
<evidence type="ECO:0000313" key="1">
    <source>
        <dbReference type="EMBL" id="PWF25949.1"/>
    </source>
</evidence>
<dbReference type="EMBL" id="QETB01000004">
    <property type="protein sequence ID" value="PWF25949.1"/>
    <property type="molecule type" value="Genomic_DNA"/>
</dbReference>
<evidence type="ECO:0008006" key="3">
    <source>
        <dbReference type="Google" id="ProtNLM"/>
    </source>
</evidence>
<dbReference type="Proteomes" id="UP000245283">
    <property type="component" value="Unassembled WGS sequence"/>
</dbReference>
<sequence length="162" mass="17174">MIAGIILLAAAALYLLNGRASSGAPVQEDPVEKWAPVACEQSSLDAELEIPSSSSVGSEIPLKVNLHNTSDAKPCYVDVGWDNVNVIVTSGDDEIVSSQTCEMGDQNKQLLLDRDMETSFTLSWRGGRGCGTGDLAQAGTYKATLTFSDQAADEETAVFTLE</sequence>